<protein>
    <submittedName>
        <fullName evidence="6">Restriction endonuclease subunit S</fullName>
    </submittedName>
</protein>
<name>A0A7M3M9Y5_9BACT</name>
<evidence type="ECO:0000256" key="4">
    <source>
        <dbReference type="SAM" id="Coils"/>
    </source>
</evidence>
<feature type="coiled-coil region" evidence="4">
    <location>
        <begin position="387"/>
        <end position="414"/>
    </location>
</feature>
<dbReference type="GO" id="GO:0009307">
    <property type="term" value="P:DNA restriction-modification system"/>
    <property type="evidence" value="ECO:0007669"/>
    <property type="project" value="UniProtKB-KW"/>
</dbReference>
<sequence length="425" mass="47716">MISPEDGCVQVTAHNIPASWSCLRLSHFIANLDSGVSVNGNGRPAAEGEQGVLKVSSVTLGYFNPRENKLIKDEDIKRSKTSPKTGAIIISRSNTPSLVGASAFIDKDYPNLFLPDKLWQTVYCKNVSFSKKWLAYYLACEYVRFKLTSFATGSSSSMCNITKSELLSLPVYTPPLSEQKAIADILSTWDRAIEKTEALIAAKERRKKGLMQQLLTGRVRFGEFAGQEWQEKPLGALFEEVKDVVGEKDIPPYSISAGIGFVSQREKWGKDIAGRQYSKYTHLRKGEFAYNKGNSKRYQCGCAYLVRESDEISVPNVFISFRKKHNNICADFYEHFFIANYHSRELKKYITSGARSDGLLNLNKKDFFKILVPCPLYAEQKAIADVLNKSVAEIEAHQKQLSALKEQKKGLMQQLLTGKMRVKGV</sequence>
<evidence type="ECO:0000256" key="1">
    <source>
        <dbReference type="ARBA" id="ARBA00010923"/>
    </source>
</evidence>
<evidence type="ECO:0000256" key="3">
    <source>
        <dbReference type="ARBA" id="ARBA00023125"/>
    </source>
</evidence>
<dbReference type="InterPro" id="IPR044946">
    <property type="entry name" value="Restrct_endonuc_typeI_TRD_sf"/>
</dbReference>
<keyword evidence="6" id="KW-0255">Endonuclease</keyword>
<feature type="domain" description="Type I restriction modification DNA specificity" evidence="5">
    <location>
        <begin position="316"/>
        <end position="404"/>
    </location>
</feature>
<keyword evidence="3" id="KW-0238">DNA-binding</keyword>
<keyword evidence="2" id="KW-0680">Restriction system</keyword>
<dbReference type="AlphaFoldDB" id="A0A7M3M9Y5"/>
<dbReference type="RefSeq" id="WP_144304601.1">
    <property type="nucleotide sequence ID" value="NZ_QMIE01000030.1"/>
</dbReference>
<keyword evidence="6" id="KW-0540">Nuclease</keyword>
<gene>
    <name evidence="6" type="ORF">DPQ33_17965</name>
</gene>
<keyword evidence="7" id="KW-1185">Reference proteome</keyword>
<evidence type="ECO:0000313" key="6">
    <source>
        <dbReference type="EMBL" id="TVM14020.1"/>
    </source>
</evidence>
<dbReference type="Proteomes" id="UP000448292">
    <property type="component" value="Unassembled WGS sequence"/>
</dbReference>
<evidence type="ECO:0000256" key="2">
    <source>
        <dbReference type="ARBA" id="ARBA00022747"/>
    </source>
</evidence>
<dbReference type="Gene3D" id="1.10.287.1120">
    <property type="entry name" value="Bipartite methylase S protein"/>
    <property type="match status" value="1"/>
</dbReference>
<accession>A0A7M3M9Y5</accession>
<dbReference type="Pfam" id="PF01420">
    <property type="entry name" value="Methylase_S"/>
    <property type="match status" value="2"/>
</dbReference>
<dbReference type="PANTHER" id="PTHR30408">
    <property type="entry name" value="TYPE-1 RESTRICTION ENZYME ECOKI SPECIFICITY PROTEIN"/>
    <property type="match status" value="1"/>
</dbReference>
<dbReference type="SUPFAM" id="SSF116734">
    <property type="entry name" value="DNA methylase specificity domain"/>
    <property type="match status" value="2"/>
</dbReference>
<dbReference type="InterPro" id="IPR052021">
    <property type="entry name" value="Type-I_RS_S_subunit"/>
</dbReference>
<dbReference type="EMBL" id="QMIE01000030">
    <property type="protein sequence ID" value="TVM14020.1"/>
    <property type="molecule type" value="Genomic_DNA"/>
</dbReference>
<evidence type="ECO:0000313" key="7">
    <source>
        <dbReference type="Proteomes" id="UP000448292"/>
    </source>
</evidence>
<evidence type="ECO:0000259" key="5">
    <source>
        <dbReference type="Pfam" id="PF01420"/>
    </source>
</evidence>
<dbReference type="OrthoDB" id="5296428at2"/>
<dbReference type="InterPro" id="IPR000055">
    <property type="entry name" value="Restrct_endonuc_typeI_TRD"/>
</dbReference>
<dbReference type="PANTHER" id="PTHR30408:SF12">
    <property type="entry name" value="TYPE I RESTRICTION ENZYME MJAVIII SPECIFICITY SUBUNIT"/>
    <property type="match status" value="1"/>
</dbReference>
<dbReference type="GO" id="GO:0004519">
    <property type="term" value="F:endonuclease activity"/>
    <property type="evidence" value="ECO:0007669"/>
    <property type="project" value="UniProtKB-KW"/>
</dbReference>
<proteinExistence type="inferred from homology"/>
<reference evidence="6 7" key="1">
    <citation type="submission" date="2018-06" db="EMBL/GenBank/DDBJ databases">
        <title>Complete genome of Desulfovibrio indonesiensis P37SLT.</title>
        <authorList>
            <person name="Crispim J.S."/>
            <person name="Vidigal P.M.P."/>
            <person name="Silva L.C.F."/>
            <person name="Laguardia C.N."/>
            <person name="Araujo L.C."/>
            <person name="Dias R.S."/>
            <person name="Sousa M.P."/>
            <person name="Paula S.O."/>
            <person name="Silva C."/>
        </authorList>
    </citation>
    <scope>NUCLEOTIDE SEQUENCE [LARGE SCALE GENOMIC DNA]</scope>
    <source>
        <strain evidence="6 7">P37SLT</strain>
    </source>
</reference>
<dbReference type="Gene3D" id="3.90.220.20">
    <property type="entry name" value="DNA methylase specificity domains"/>
    <property type="match status" value="2"/>
</dbReference>
<keyword evidence="6" id="KW-0378">Hydrolase</keyword>
<comment type="similarity">
    <text evidence="1">Belongs to the type-I restriction system S methylase family.</text>
</comment>
<dbReference type="GO" id="GO:0003677">
    <property type="term" value="F:DNA binding"/>
    <property type="evidence" value="ECO:0007669"/>
    <property type="project" value="UniProtKB-KW"/>
</dbReference>
<comment type="caution">
    <text evidence="6">The sequence shown here is derived from an EMBL/GenBank/DDBJ whole genome shotgun (WGS) entry which is preliminary data.</text>
</comment>
<feature type="domain" description="Type I restriction modification DNA specificity" evidence="5">
    <location>
        <begin position="69"/>
        <end position="196"/>
    </location>
</feature>
<keyword evidence="4" id="KW-0175">Coiled coil</keyword>
<organism evidence="6 7">
    <name type="scientific">Oceanidesulfovibrio indonesiensis</name>
    <dbReference type="NCBI Taxonomy" id="54767"/>
    <lineage>
        <taxon>Bacteria</taxon>
        <taxon>Pseudomonadati</taxon>
        <taxon>Thermodesulfobacteriota</taxon>
        <taxon>Desulfovibrionia</taxon>
        <taxon>Desulfovibrionales</taxon>
        <taxon>Desulfovibrionaceae</taxon>
        <taxon>Oceanidesulfovibrio</taxon>
    </lineage>
</organism>